<reference evidence="1 2" key="1">
    <citation type="journal article" date="2014" name="Int. J. Syst. Evol. Microbiol.">
        <title>Celeribacter indicus sp. nov., a polycyclic aromatic hydrocarbon-degrading bacterium from deep-sea sediment and reclassification of Huaishuia halophila as Celeribacter halophilus comb. nov.</title>
        <authorList>
            <person name="Lai Q."/>
            <person name="Cao J."/>
            <person name="Yuan J."/>
            <person name="Li F."/>
            <person name="Shao Z."/>
        </authorList>
    </citation>
    <scope>NUCLEOTIDE SEQUENCE [LARGE SCALE GENOMIC DNA]</scope>
    <source>
        <strain evidence="1">P73</strain>
    </source>
</reference>
<dbReference type="HOGENOM" id="CLU_2552105_0_0_5"/>
<keyword evidence="2" id="KW-1185">Reference proteome</keyword>
<dbReference type="STRING" id="1208324.P73_3268"/>
<sequence length="82" mass="9641">MDEFWRKVSAAKKQYGQHFIQRLIILSVRVMNEGNEVVRASYVDRIYSVVLLAKNGDAFLQSPYADALFALLRHYRQRRSVH</sequence>
<evidence type="ECO:0000313" key="1">
    <source>
        <dbReference type="EMBL" id="AJE47983.1"/>
    </source>
</evidence>
<evidence type="ECO:0000313" key="2">
    <source>
        <dbReference type="Proteomes" id="UP000031521"/>
    </source>
</evidence>
<organism evidence="1 2">
    <name type="scientific">Celeribacter indicus</name>
    <dbReference type="NCBI Taxonomy" id="1208324"/>
    <lineage>
        <taxon>Bacteria</taxon>
        <taxon>Pseudomonadati</taxon>
        <taxon>Pseudomonadota</taxon>
        <taxon>Alphaproteobacteria</taxon>
        <taxon>Rhodobacterales</taxon>
        <taxon>Roseobacteraceae</taxon>
        <taxon>Celeribacter</taxon>
    </lineage>
</organism>
<gene>
    <name evidence="1" type="ORF">P73_3268</name>
</gene>
<dbReference type="EMBL" id="CP004393">
    <property type="protein sequence ID" value="AJE47983.1"/>
    <property type="molecule type" value="Genomic_DNA"/>
</dbReference>
<proteinExistence type="predicted"/>
<protein>
    <submittedName>
        <fullName evidence="1">Uncharacterized protein</fullName>
    </submittedName>
</protein>
<dbReference type="KEGG" id="cid:P73_3268"/>
<name>A0A0B5DX01_9RHOB</name>
<dbReference type="AlphaFoldDB" id="A0A0B5DX01"/>
<dbReference type="Proteomes" id="UP000031521">
    <property type="component" value="Chromosome"/>
</dbReference>
<accession>A0A0B5DX01</accession>